<dbReference type="PROSITE" id="PS51273">
    <property type="entry name" value="GATASE_TYPE_1"/>
    <property type="match status" value="1"/>
</dbReference>
<accession>A0A5N5G8U4</accession>
<name>A0A5N5G8U4_9ROSA</name>
<evidence type="ECO:0000313" key="2">
    <source>
        <dbReference type="Proteomes" id="UP000327157"/>
    </source>
</evidence>
<dbReference type="InterPro" id="IPR044668">
    <property type="entry name" value="PuuD-like"/>
</dbReference>
<dbReference type="InterPro" id="IPR029062">
    <property type="entry name" value="Class_I_gatase-like"/>
</dbReference>
<protein>
    <submittedName>
        <fullName evidence="1">Uncharacterized protein</fullName>
    </submittedName>
</protein>
<dbReference type="PANTHER" id="PTHR43235">
    <property type="entry name" value="GLUTAMINE AMIDOTRANSFERASE PB2B2.05-RELATED"/>
    <property type="match status" value="1"/>
</dbReference>
<reference evidence="1 2" key="3">
    <citation type="submission" date="2019-11" db="EMBL/GenBank/DDBJ databases">
        <title>A de novo genome assembly of a pear dwarfing rootstock.</title>
        <authorList>
            <person name="Wang F."/>
            <person name="Wang J."/>
            <person name="Li S."/>
            <person name="Zhang Y."/>
            <person name="Fang M."/>
            <person name="Ma L."/>
            <person name="Zhao Y."/>
            <person name="Jiang S."/>
        </authorList>
    </citation>
    <scope>NUCLEOTIDE SEQUENCE [LARGE SCALE GENOMIC DNA]</scope>
    <source>
        <strain evidence="1">S2</strain>
        <tissue evidence="1">Leaf</tissue>
    </source>
</reference>
<dbReference type="InterPro" id="IPR011697">
    <property type="entry name" value="Peptidase_C26"/>
</dbReference>
<organism evidence="1 2">
    <name type="scientific">Pyrus ussuriensis x Pyrus communis</name>
    <dbReference type="NCBI Taxonomy" id="2448454"/>
    <lineage>
        <taxon>Eukaryota</taxon>
        <taxon>Viridiplantae</taxon>
        <taxon>Streptophyta</taxon>
        <taxon>Embryophyta</taxon>
        <taxon>Tracheophyta</taxon>
        <taxon>Spermatophyta</taxon>
        <taxon>Magnoliopsida</taxon>
        <taxon>eudicotyledons</taxon>
        <taxon>Gunneridae</taxon>
        <taxon>Pentapetalae</taxon>
        <taxon>rosids</taxon>
        <taxon>fabids</taxon>
        <taxon>Rosales</taxon>
        <taxon>Rosaceae</taxon>
        <taxon>Amygdaloideae</taxon>
        <taxon>Maleae</taxon>
        <taxon>Pyrus</taxon>
    </lineage>
</organism>
<dbReference type="GO" id="GO:0016811">
    <property type="term" value="F:hydrolase activity, acting on carbon-nitrogen (but not peptide) bonds, in linear amides"/>
    <property type="evidence" value="ECO:0007669"/>
    <property type="project" value="InterPro"/>
</dbReference>
<proteinExistence type="predicted"/>
<sequence length="418" mass="47348">MDSDLSVILPRVLIVSRRTLRKNKFVDFVGEYHLDLIVGYGAVPVIVPRVNGVHMLLDSFELIHGVLLCEGEDIDPSLYESEVDVSGLSPEELEDIRKLHASDTAIDKEKDSIELRLAKLCLERNIPYLGICRGSQVLNVACGGTLYQDIERELSKKLSKFDDKKNGVYVQHINYEDYDGHRHVVNVVEKTPLHHWFNELVKKLAQRFVPMAFAPDGLIEGFYDPDAYNPEEGKFIMGLQFHPERMRRPDSDEFGYHGCPSAYQEFVKAAIAYKNKLNRSASVPQSLKLDGEMVKRRKKIVRSFSIARNIYTGGLGGGLHPVKESELEAGAEFLESNTALSLQQENRLKQMGATVRNAGSYKQRLKLNEERERMARNVMGKMSVEQLSDLLTFYHMMGKICSEVVERKLNAIVNDIGS</sequence>
<dbReference type="Proteomes" id="UP000327157">
    <property type="component" value="Chromosome 17"/>
</dbReference>
<dbReference type="OrthoDB" id="1724632at2759"/>
<dbReference type="Gene3D" id="3.40.50.880">
    <property type="match status" value="1"/>
</dbReference>
<dbReference type="SUPFAM" id="SSF52317">
    <property type="entry name" value="Class I glutamine amidotransferase-like"/>
    <property type="match status" value="1"/>
</dbReference>
<dbReference type="CDD" id="cd01745">
    <property type="entry name" value="GATase1_2"/>
    <property type="match status" value="1"/>
</dbReference>
<reference evidence="1 2" key="1">
    <citation type="submission" date="2019-09" db="EMBL/GenBank/DDBJ databases">
        <authorList>
            <person name="Ou C."/>
        </authorList>
    </citation>
    <scope>NUCLEOTIDE SEQUENCE [LARGE SCALE GENOMIC DNA]</scope>
    <source>
        <strain evidence="1">S2</strain>
        <tissue evidence="1">Leaf</tissue>
    </source>
</reference>
<evidence type="ECO:0000313" key="1">
    <source>
        <dbReference type="EMBL" id="KAB2611865.1"/>
    </source>
</evidence>
<dbReference type="PANTHER" id="PTHR43235:SF1">
    <property type="entry name" value="GLUTAMINE AMIDOTRANSFERASE PB2B2.05-RELATED"/>
    <property type="match status" value="1"/>
</dbReference>
<dbReference type="GO" id="GO:0005829">
    <property type="term" value="C:cytosol"/>
    <property type="evidence" value="ECO:0007669"/>
    <property type="project" value="TreeGrafter"/>
</dbReference>
<dbReference type="AlphaFoldDB" id="A0A5N5G8U4"/>
<keyword evidence="2" id="KW-1185">Reference proteome</keyword>
<comment type="caution">
    <text evidence="1">The sequence shown here is derived from an EMBL/GenBank/DDBJ whole genome shotgun (WGS) entry which is preliminary data.</text>
</comment>
<gene>
    <name evidence="1" type="ORF">D8674_019897</name>
</gene>
<dbReference type="Pfam" id="PF07722">
    <property type="entry name" value="Peptidase_C26"/>
    <property type="match status" value="1"/>
</dbReference>
<dbReference type="EMBL" id="SMOL01000487">
    <property type="protein sequence ID" value="KAB2611865.1"/>
    <property type="molecule type" value="Genomic_DNA"/>
</dbReference>
<reference evidence="2" key="2">
    <citation type="submission" date="2019-10" db="EMBL/GenBank/DDBJ databases">
        <title>A de novo genome assembly of a pear dwarfing rootstock.</title>
        <authorList>
            <person name="Wang F."/>
            <person name="Wang J."/>
            <person name="Li S."/>
            <person name="Zhang Y."/>
            <person name="Fang M."/>
            <person name="Ma L."/>
            <person name="Zhao Y."/>
            <person name="Jiang S."/>
        </authorList>
    </citation>
    <scope>NUCLEOTIDE SEQUENCE [LARGE SCALE GENOMIC DNA]</scope>
</reference>